<protein>
    <submittedName>
        <fullName evidence="6">N-methyl-L-tryptophan oxidase</fullName>
    </submittedName>
</protein>
<evidence type="ECO:0000256" key="4">
    <source>
        <dbReference type="ARBA" id="ARBA00023002"/>
    </source>
</evidence>
<keyword evidence="7" id="KW-1185">Reference proteome</keyword>
<evidence type="ECO:0000259" key="5">
    <source>
        <dbReference type="Pfam" id="PF01266"/>
    </source>
</evidence>
<accession>A0ABP5MRP5</accession>
<keyword evidence="2" id="KW-0285">Flavoprotein</keyword>
<comment type="cofactor">
    <cofactor evidence="1">
        <name>FAD</name>
        <dbReference type="ChEBI" id="CHEBI:57692"/>
    </cofactor>
</comment>
<dbReference type="NCBIfam" id="NF008425">
    <property type="entry name" value="PRK11259.1"/>
    <property type="match status" value="1"/>
</dbReference>
<dbReference type="InterPro" id="IPR045170">
    <property type="entry name" value="MTOX"/>
</dbReference>
<dbReference type="PANTHER" id="PTHR10961">
    <property type="entry name" value="PEROXISOMAL SARCOSINE OXIDASE"/>
    <property type="match status" value="1"/>
</dbReference>
<evidence type="ECO:0000256" key="2">
    <source>
        <dbReference type="ARBA" id="ARBA00022630"/>
    </source>
</evidence>
<evidence type="ECO:0000256" key="3">
    <source>
        <dbReference type="ARBA" id="ARBA00022827"/>
    </source>
</evidence>
<reference evidence="7" key="1">
    <citation type="journal article" date="2019" name="Int. J. Syst. Evol. Microbiol.">
        <title>The Global Catalogue of Microorganisms (GCM) 10K type strain sequencing project: providing services to taxonomists for standard genome sequencing and annotation.</title>
        <authorList>
            <consortium name="The Broad Institute Genomics Platform"/>
            <consortium name="The Broad Institute Genome Sequencing Center for Infectious Disease"/>
            <person name="Wu L."/>
            <person name="Ma J."/>
        </authorList>
    </citation>
    <scope>NUCLEOTIDE SEQUENCE [LARGE SCALE GENOMIC DNA]</scope>
    <source>
        <strain evidence="7">JCM 16026</strain>
    </source>
</reference>
<comment type="caution">
    <text evidence="6">The sequence shown here is derived from an EMBL/GenBank/DDBJ whole genome shotgun (WGS) entry which is preliminary data.</text>
</comment>
<name>A0ABP5MRP5_9MICO</name>
<gene>
    <name evidence="6" type="primary">solA_2</name>
    <name evidence="6" type="ORF">GCM10009846_27930</name>
</gene>
<dbReference type="InterPro" id="IPR006076">
    <property type="entry name" value="FAD-dep_OxRdtase"/>
</dbReference>
<dbReference type="Proteomes" id="UP001501599">
    <property type="component" value="Unassembled WGS sequence"/>
</dbReference>
<dbReference type="Gene3D" id="3.50.50.60">
    <property type="entry name" value="FAD/NAD(P)-binding domain"/>
    <property type="match status" value="1"/>
</dbReference>
<evidence type="ECO:0000313" key="6">
    <source>
        <dbReference type="EMBL" id="GAA2175968.1"/>
    </source>
</evidence>
<evidence type="ECO:0000256" key="1">
    <source>
        <dbReference type="ARBA" id="ARBA00001974"/>
    </source>
</evidence>
<dbReference type="InterPro" id="IPR036188">
    <property type="entry name" value="FAD/NAD-bd_sf"/>
</dbReference>
<organism evidence="6 7">
    <name type="scientific">Agrococcus versicolor</name>
    <dbReference type="NCBI Taxonomy" id="501482"/>
    <lineage>
        <taxon>Bacteria</taxon>
        <taxon>Bacillati</taxon>
        <taxon>Actinomycetota</taxon>
        <taxon>Actinomycetes</taxon>
        <taxon>Micrococcales</taxon>
        <taxon>Microbacteriaceae</taxon>
        <taxon>Agrococcus</taxon>
    </lineage>
</organism>
<dbReference type="SUPFAM" id="SSF51905">
    <property type="entry name" value="FAD/NAD(P)-binding domain"/>
    <property type="match status" value="1"/>
</dbReference>
<evidence type="ECO:0000313" key="7">
    <source>
        <dbReference type="Proteomes" id="UP001501599"/>
    </source>
</evidence>
<dbReference type="Pfam" id="PF01266">
    <property type="entry name" value="DAO"/>
    <property type="match status" value="1"/>
</dbReference>
<dbReference type="PANTHER" id="PTHR10961:SF7">
    <property type="entry name" value="FAD DEPENDENT OXIDOREDUCTASE DOMAIN-CONTAINING PROTEIN"/>
    <property type="match status" value="1"/>
</dbReference>
<keyword evidence="3" id="KW-0274">FAD</keyword>
<keyword evidence="4" id="KW-0560">Oxidoreductase</keyword>
<dbReference type="EMBL" id="BAAAQT010000008">
    <property type="protein sequence ID" value="GAA2175968.1"/>
    <property type="molecule type" value="Genomic_DNA"/>
</dbReference>
<sequence>MSVHGRAGAWDAEVLVLGAGAWGSMAAWRLAAAGHRVVMLERFASPHAEGSSHGRTRLFRTACLEHPGLTAIAQRSLQLYRELEARSGAAIVDLCGGLTVGPADGIAVPGVLAAADAARLDVETLERDAIAERFPFHGALAADDVGVLDPLSGVLRIETAVGEALAAATALGVSIRSGVTVQAITAIPGGVRVETDRGSFRAPKVVAALGSWTSTVLPEVPLRLTRMPMTWFAPRPGAAGAPAALDAAGVFIREMGVGGGYWGHGASDGDLAKVGPRGAVARGDEPSVDGLDRIFRDLDGDPSLDAVERFLPSLDPRVAEGYVCHSTRTPDEQFVLGPLPSMPDVIVAAGESGHGGKHAAGVGDIAAALATDRAIDLDLDFLRPERFALAGAG</sequence>
<dbReference type="Gene3D" id="3.30.9.10">
    <property type="entry name" value="D-Amino Acid Oxidase, subunit A, domain 2"/>
    <property type="match status" value="1"/>
</dbReference>
<feature type="domain" description="FAD dependent oxidoreductase" evidence="5">
    <location>
        <begin position="14"/>
        <end position="369"/>
    </location>
</feature>
<proteinExistence type="predicted"/>
<dbReference type="RefSeq" id="WP_344344678.1">
    <property type="nucleotide sequence ID" value="NZ_BAAAQT010000008.1"/>
</dbReference>